<gene>
    <name evidence="4" type="primary">LOC110791972</name>
</gene>
<keyword evidence="3" id="KW-1185">Reference proteome</keyword>
<dbReference type="PANTHER" id="PTHR46932">
    <property type="entry name" value="HEAVY METAL-ASSOCIATED ISOPRENYLATED PLANT PROTEIN 47"/>
    <property type="match status" value="1"/>
</dbReference>
<accession>A0A9R0JZT0</accession>
<dbReference type="InterPro" id="IPR036163">
    <property type="entry name" value="HMA_dom_sf"/>
</dbReference>
<dbReference type="InterPro" id="IPR006121">
    <property type="entry name" value="HMA_dom"/>
</dbReference>
<proteinExistence type="predicted"/>
<feature type="region of interest" description="Disordered" evidence="1">
    <location>
        <begin position="124"/>
        <end position="191"/>
    </location>
</feature>
<evidence type="ECO:0000256" key="1">
    <source>
        <dbReference type="SAM" id="MobiDB-lite"/>
    </source>
</evidence>
<protein>
    <submittedName>
        <fullName evidence="4">Heavy metal-associated isoprenylated plant protein 41-like</fullName>
    </submittedName>
</protein>
<dbReference type="AlphaFoldDB" id="A0A9R0JZT0"/>
<evidence type="ECO:0000313" key="4">
    <source>
        <dbReference type="RefSeq" id="XP_021852435.1"/>
    </source>
</evidence>
<dbReference type="SUPFAM" id="SSF55008">
    <property type="entry name" value="HMA, heavy metal-associated domain"/>
    <property type="match status" value="1"/>
</dbReference>
<dbReference type="PROSITE" id="PS50846">
    <property type="entry name" value="HMA_2"/>
    <property type="match status" value="1"/>
</dbReference>
<sequence length="232" mass="25753">MRVKFHNSLNFHASLVIPNVYLTQFDPSYLNFQNLVIFASILHYHINMKQKIVVQVKMSCGKCRKKAMKIAASAEGVISVAIQGKDKDEIVVIGIRVDSAGLCTALRKKLGDANLLSVQEIKDPTPEEKKAAENKPAAADDKKVEEKKPAEKDQKKTEGGGDQKQADQKKEDKGGAAKSEAKPAPPEPTFVNYHHYPPNYYPPPNYCGAANPPQCYLYTTHYEDHPQGCIIM</sequence>
<name>A0A9R0JZT0_SPIOL</name>
<dbReference type="KEGG" id="soe:110791972"/>
<dbReference type="OrthoDB" id="692882at2759"/>
<dbReference type="GO" id="GO:0046872">
    <property type="term" value="F:metal ion binding"/>
    <property type="evidence" value="ECO:0007669"/>
    <property type="project" value="InterPro"/>
</dbReference>
<reference evidence="3" key="1">
    <citation type="journal article" date="2021" name="Nat. Commun.">
        <title>Genomic analyses provide insights into spinach domestication and the genetic basis of agronomic traits.</title>
        <authorList>
            <person name="Cai X."/>
            <person name="Sun X."/>
            <person name="Xu C."/>
            <person name="Sun H."/>
            <person name="Wang X."/>
            <person name="Ge C."/>
            <person name="Zhang Z."/>
            <person name="Wang Q."/>
            <person name="Fei Z."/>
            <person name="Jiao C."/>
            <person name="Wang Q."/>
        </authorList>
    </citation>
    <scope>NUCLEOTIDE SEQUENCE [LARGE SCALE GENOMIC DNA]</scope>
    <source>
        <strain evidence="3">cv. Varoflay</strain>
    </source>
</reference>
<feature type="domain" description="HMA" evidence="2">
    <location>
        <begin position="49"/>
        <end position="118"/>
    </location>
</feature>
<dbReference type="GeneID" id="110791972"/>
<reference evidence="4" key="2">
    <citation type="submission" date="2025-08" db="UniProtKB">
        <authorList>
            <consortium name="RefSeq"/>
        </authorList>
    </citation>
    <scope>IDENTIFICATION</scope>
    <source>
        <tissue evidence="4">Leaf</tissue>
    </source>
</reference>
<dbReference type="RefSeq" id="XP_021852435.1">
    <property type="nucleotide sequence ID" value="XM_021996743.2"/>
</dbReference>
<organism evidence="3 4">
    <name type="scientific">Spinacia oleracea</name>
    <name type="common">Spinach</name>
    <dbReference type="NCBI Taxonomy" id="3562"/>
    <lineage>
        <taxon>Eukaryota</taxon>
        <taxon>Viridiplantae</taxon>
        <taxon>Streptophyta</taxon>
        <taxon>Embryophyta</taxon>
        <taxon>Tracheophyta</taxon>
        <taxon>Spermatophyta</taxon>
        <taxon>Magnoliopsida</taxon>
        <taxon>eudicotyledons</taxon>
        <taxon>Gunneridae</taxon>
        <taxon>Pentapetalae</taxon>
        <taxon>Caryophyllales</taxon>
        <taxon>Chenopodiaceae</taxon>
        <taxon>Chenopodioideae</taxon>
        <taxon>Anserineae</taxon>
        <taxon>Spinacia</taxon>
    </lineage>
</organism>
<evidence type="ECO:0000313" key="3">
    <source>
        <dbReference type="Proteomes" id="UP000813463"/>
    </source>
</evidence>
<dbReference type="InterPro" id="IPR042885">
    <property type="entry name" value="HIPP47/16"/>
</dbReference>
<dbReference type="PANTHER" id="PTHR46932:SF12">
    <property type="entry name" value="HEAVY METAL-ASSOCIATED ISOPRENYLATED PLANT PROTEIN 47"/>
    <property type="match status" value="1"/>
</dbReference>
<dbReference type="Gene3D" id="3.30.70.100">
    <property type="match status" value="1"/>
</dbReference>
<feature type="compositionally biased region" description="Basic and acidic residues" evidence="1">
    <location>
        <begin position="124"/>
        <end position="181"/>
    </location>
</feature>
<evidence type="ECO:0000259" key="2">
    <source>
        <dbReference type="PROSITE" id="PS50846"/>
    </source>
</evidence>
<dbReference type="Proteomes" id="UP000813463">
    <property type="component" value="Chromosome 1"/>
</dbReference>